<evidence type="ECO:0000313" key="2">
    <source>
        <dbReference type="EMBL" id="RVE60285.1"/>
    </source>
</evidence>
<reference evidence="2 3" key="2">
    <citation type="submission" date="2019-01" db="EMBL/GenBank/DDBJ databases">
        <title>A chromosome length genome reference of the Java medaka (oryzias javanicus).</title>
        <authorList>
            <person name="Herpin A."/>
            <person name="Takehana Y."/>
            <person name="Naruse K."/>
            <person name="Ansai S."/>
            <person name="Kawaguchi M."/>
        </authorList>
    </citation>
    <scope>NUCLEOTIDE SEQUENCE [LARGE SCALE GENOMIC DNA]</scope>
    <source>
        <strain evidence="2">RS831</strain>
        <tissue evidence="2">Whole body</tissue>
    </source>
</reference>
<dbReference type="EMBL" id="CM012454">
    <property type="protein sequence ID" value="RVE60285.1"/>
    <property type="molecule type" value="Genomic_DNA"/>
</dbReference>
<dbReference type="OrthoDB" id="10637354at2759"/>
<protein>
    <submittedName>
        <fullName evidence="2">Uncharacterized protein</fullName>
    </submittedName>
</protein>
<proteinExistence type="predicted"/>
<feature type="compositionally biased region" description="Polar residues" evidence="1">
    <location>
        <begin position="102"/>
        <end position="120"/>
    </location>
</feature>
<evidence type="ECO:0000256" key="1">
    <source>
        <dbReference type="SAM" id="MobiDB-lite"/>
    </source>
</evidence>
<feature type="region of interest" description="Disordered" evidence="1">
    <location>
        <begin position="283"/>
        <end position="309"/>
    </location>
</feature>
<accession>A0A437CBX8</accession>
<feature type="compositionally biased region" description="Polar residues" evidence="1">
    <location>
        <begin position="163"/>
        <end position="188"/>
    </location>
</feature>
<sequence>MDDCVSPFFAASRTSLRKLANLSADQENRSPHPLIKTEIESSSFTAKLKEFERISVGAGAQPTFRVKQEVNTSKPPVPPKPKVLTGSCLVKAVRSQEEKAENQSVTDNTAATRSSTSSIQDPALFSEVDFSVGMKVKDLARMFSGSSDKKISNKKGKPKEEPQPSQNVKETTNTEESSQVKVSQEVPLTSEQPAFITGMKVKELLQVFPSLDSKTSKKEQQLFEVKICRISFATKEETKTNREEHNEVKTFGDVVTAVSKATEERKPTKTLKVKELVQMFSASSVPPKEKLETNRRTSSEPAPVRRGRK</sequence>
<gene>
    <name evidence="2" type="ORF">OJAV_G00179390</name>
</gene>
<dbReference type="Proteomes" id="UP000283210">
    <property type="component" value="Chromosome 18"/>
</dbReference>
<keyword evidence="3" id="KW-1185">Reference proteome</keyword>
<feature type="region of interest" description="Disordered" evidence="1">
    <location>
        <begin position="143"/>
        <end position="188"/>
    </location>
</feature>
<organism evidence="2 3">
    <name type="scientific">Oryzias javanicus</name>
    <name type="common">Javanese ricefish</name>
    <name type="synonym">Aplocheilus javanicus</name>
    <dbReference type="NCBI Taxonomy" id="123683"/>
    <lineage>
        <taxon>Eukaryota</taxon>
        <taxon>Metazoa</taxon>
        <taxon>Chordata</taxon>
        <taxon>Craniata</taxon>
        <taxon>Vertebrata</taxon>
        <taxon>Euteleostomi</taxon>
        <taxon>Actinopterygii</taxon>
        <taxon>Neopterygii</taxon>
        <taxon>Teleostei</taxon>
        <taxon>Neoteleostei</taxon>
        <taxon>Acanthomorphata</taxon>
        <taxon>Ovalentaria</taxon>
        <taxon>Atherinomorphae</taxon>
        <taxon>Beloniformes</taxon>
        <taxon>Adrianichthyidae</taxon>
        <taxon>Oryziinae</taxon>
        <taxon>Oryzias</taxon>
    </lineage>
</organism>
<name>A0A437CBX8_ORYJA</name>
<feature type="region of interest" description="Disordered" evidence="1">
    <location>
        <begin position="94"/>
        <end position="120"/>
    </location>
</feature>
<feature type="compositionally biased region" description="Basic and acidic residues" evidence="1">
    <location>
        <begin position="287"/>
        <end position="298"/>
    </location>
</feature>
<evidence type="ECO:0000313" key="3">
    <source>
        <dbReference type="Proteomes" id="UP000283210"/>
    </source>
</evidence>
<reference evidence="2 3" key="1">
    <citation type="submission" date="2018-11" db="EMBL/GenBank/DDBJ databases">
        <authorList>
            <person name="Lopez-Roques C."/>
            <person name="Donnadieu C."/>
            <person name="Bouchez O."/>
            <person name="Klopp C."/>
            <person name="Cabau C."/>
            <person name="Zahm M."/>
        </authorList>
    </citation>
    <scope>NUCLEOTIDE SEQUENCE [LARGE SCALE GENOMIC DNA]</scope>
    <source>
        <strain evidence="2">RS831</strain>
        <tissue evidence="2">Whole body</tissue>
    </source>
</reference>
<dbReference type="AlphaFoldDB" id="A0A437CBX8"/>